<dbReference type="InterPro" id="IPR004360">
    <property type="entry name" value="Glyas_Fos-R_dOase_dom"/>
</dbReference>
<dbReference type="CDD" id="cd07247">
    <property type="entry name" value="SgaA_N_like"/>
    <property type="match status" value="1"/>
</dbReference>
<protein>
    <submittedName>
        <fullName evidence="2">VOC family protein</fullName>
    </submittedName>
</protein>
<reference evidence="2" key="1">
    <citation type="submission" date="2022-05" db="EMBL/GenBank/DDBJ databases">
        <authorList>
            <person name="Park J.-S."/>
        </authorList>
    </citation>
    <scope>NUCLEOTIDE SEQUENCE</scope>
    <source>
        <strain evidence="2">2012CJ41-6</strain>
    </source>
</reference>
<dbReference type="SUPFAM" id="SSF54593">
    <property type="entry name" value="Glyoxalase/Bleomycin resistance protein/Dihydroxybiphenyl dioxygenase"/>
    <property type="match status" value="1"/>
</dbReference>
<dbReference type="InterPro" id="IPR037523">
    <property type="entry name" value="VOC_core"/>
</dbReference>
<feature type="domain" description="VOC" evidence="1">
    <location>
        <begin position="8"/>
        <end position="124"/>
    </location>
</feature>
<accession>A0ABT0Q303</accession>
<dbReference type="Proteomes" id="UP001203880">
    <property type="component" value="Unassembled WGS sequence"/>
</dbReference>
<dbReference type="PANTHER" id="PTHR33993">
    <property type="entry name" value="GLYOXALASE-RELATED"/>
    <property type="match status" value="1"/>
</dbReference>
<evidence type="ECO:0000313" key="2">
    <source>
        <dbReference type="EMBL" id="MCL6284258.1"/>
    </source>
</evidence>
<organism evidence="2 3">
    <name type="scientific">Ruegeria spongiae</name>
    <dbReference type="NCBI Taxonomy" id="2942209"/>
    <lineage>
        <taxon>Bacteria</taxon>
        <taxon>Pseudomonadati</taxon>
        <taxon>Pseudomonadota</taxon>
        <taxon>Alphaproteobacteria</taxon>
        <taxon>Rhodobacterales</taxon>
        <taxon>Roseobacteraceae</taxon>
        <taxon>Ruegeria</taxon>
    </lineage>
</organism>
<name>A0ABT0Q303_9RHOB</name>
<dbReference type="Gene3D" id="3.10.180.10">
    <property type="entry name" value="2,3-Dihydroxybiphenyl 1,2-Dioxygenase, domain 1"/>
    <property type="match status" value="1"/>
</dbReference>
<dbReference type="EMBL" id="JAMFMB010000014">
    <property type="protein sequence ID" value="MCL6284258.1"/>
    <property type="molecule type" value="Genomic_DNA"/>
</dbReference>
<evidence type="ECO:0000259" key="1">
    <source>
        <dbReference type="PROSITE" id="PS51819"/>
    </source>
</evidence>
<dbReference type="RefSeq" id="WP_249710261.1">
    <property type="nucleotide sequence ID" value="NZ_JAMFMB010000014.1"/>
</dbReference>
<keyword evidence="3" id="KW-1185">Reference proteome</keyword>
<dbReference type="PROSITE" id="PS51819">
    <property type="entry name" value="VOC"/>
    <property type="match status" value="1"/>
</dbReference>
<sequence length="127" mass="13663">MSFQPKDFLVWGEVPVSDLDKAIAFYSRVTGAELTMDESGPNPVAMFQPKDPKTGIALHLYPGTPASDGRGPTLHLAAEGTLAEVMDRVFQAGGRVTSEIIEIPPGRFFYATDPDGNSLGFFKANSD</sequence>
<comment type="caution">
    <text evidence="2">The sequence shown here is derived from an EMBL/GenBank/DDBJ whole genome shotgun (WGS) entry which is preliminary data.</text>
</comment>
<proteinExistence type="predicted"/>
<dbReference type="InterPro" id="IPR029068">
    <property type="entry name" value="Glyas_Bleomycin-R_OHBP_Dase"/>
</dbReference>
<dbReference type="Pfam" id="PF00903">
    <property type="entry name" value="Glyoxalase"/>
    <property type="match status" value="1"/>
</dbReference>
<dbReference type="InterPro" id="IPR052164">
    <property type="entry name" value="Anthracycline_SecMetBiosynth"/>
</dbReference>
<evidence type="ECO:0000313" key="3">
    <source>
        <dbReference type="Proteomes" id="UP001203880"/>
    </source>
</evidence>
<gene>
    <name evidence="2" type="ORF">M3P21_12045</name>
</gene>